<dbReference type="PANTHER" id="PTHR43343:SF3">
    <property type="entry name" value="PROTEASE DO-LIKE 8, CHLOROPLASTIC"/>
    <property type="match status" value="1"/>
</dbReference>
<dbReference type="PROSITE" id="PS50106">
    <property type="entry name" value="PDZ"/>
    <property type="match status" value="1"/>
</dbReference>
<evidence type="ECO:0000256" key="4">
    <source>
        <dbReference type="SAM" id="MobiDB-lite"/>
    </source>
</evidence>
<dbReference type="InterPro" id="IPR051201">
    <property type="entry name" value="Chloro_Bact_Ser_Proteases"/>
</dbReference>
<dbReference type="PRINTS" id="PR00834">
    <property type="entry name" value="PROTEASES2C"/>
</dbReference>
<dbReference type="PANTHER" id="PTHR43343">
    <property type="entry name" value="PEPTIDASE S12"/>
    <property type="match status" value="1"/>
</dbReference>
<protein>
    <submittedName>
        <fullName evidence="6">PDZ domain-containing protein</fullName>
    </submittedName>
</protein>
<organism evidence="6 7">
    <name type="scientific">Georgenia wutianyii</name>
    <dbReference type="NCBI Taxonomy" id="2585135"/>
    <lineage>
        <taxon>Bacteria</taxon>
        <taxon>Bacillati</taxon>
        <taxon>Actinomycetota</taxon>
        <taxon>Actinomycetes</taxon>
        <taxon>Micrococcales</taxon>
        <taxon>Bogoriellaceae</taxon>
        <taxon>Georgenia</taxon>
    </lineage>
</organism>
<dbReference type="InterPro" id="IPR001478">
    <property type="entry name" value="PDZ"/>
</dbReference>
<dbReference type="InterPro" id="IPR009003">
    <property type="entry name" value="Peptidase_S1_PA"/>
</dbReference>
<comment type="similarity">
    <text evidence="1">Belongs to the peptidase S1C family.</text>
</comment>
<feature type="compositionally biased region" description="Low complexity" evidence="4">
    <location>
        <begin position="39"/>
        <end position="51"/>
    </location>
</feature>
<evidence type="ECO:0000259" key="5">
    <source>
        <dbReference type="PROSITE" id="PS50106"/>
    </source>
</evidence>
<feature type="compositionally biased region" description="Basic and acidic residues" evidence="4">
    <location>
        <begin position="7"/>
        <end position="26"/>
    </location>
</feature>
<dbReference type="SUPFAM" id="SSF50494">
    <property type="entry name" value="Trypsin-like serine proteases"/>
    <property type="match status" value="1"/>
</dbReference>
<name>A0ABX5VP71_9MICO</name>
<dbReference type="SUPFAM" id="SSF50156">
    <property type="entry name" value="PDZ domain-like"/>
    <property type="match status" value="1"/>
</dbReference>
<keyword evidence="2" id="KW-0645">Protease</keyword>
<dbReference type="Pfam" id="PF13365">
    <property type="entry name" value="Trypsin_2"/>
    <property type="match status" value="1"/>
</dbReference>
<dbReference type="Gene3D" id="2.40.10.10">
    <property type="entry name" value="Trypsin-like serine proteases"/>
    <property type="match status" value="2"/>
</dbReference>
<feature type="region of interest" description="Disordered" evidence="4">
    <location>
        <begin position="1"/>
        <end position="60"/>
    </location>
</feature>
<evidence type="ECO:0000313" key="7">
    <source>
        <dbReference type="Proteomes" id="UP000313948"/>
    </source>
</evidence>
<dbReference type="InterPro" id="IPR043504">
    <property type="entry name" value="Peptidase_S1_PA_chymotrypsin"/>
</dbReference>
<evidence type="ECO:0000313" key="6">
    <source>
        <dbReference type="EMBL" id="QDB80292.1"/>
    </source>
</evidence>
<evidence type="ECO:0000256" key="3">
    <source>
        <dbReference type="ARBA" id="ARBA00022801"/>
    </source>
</evidence>
<dbReference type="RefSeq" id="WP_139071877.1">
    <property type="nucleotide sequence ID" value="NZ_CP040899.1"/>
</dbReference>
<keyword evidence="7" id="KW-1185">Reference proteome</keyword>
<gene>
    <name evidence="6" type="ORF">FE251_13565</name>
</gene>
<reference evidence="6 7" key="1">
    <citation type="submission" date="2019-05" db="EMBL/GenBank/DDBJ databases">
        <title>Georgenia *** sp. nov., and Georgenia *** sp. nov., isolated from the intestinal contents of plateau pika (Ochotona curzoniae) in the Qinghai-Tibet plateau of China.</title>
        <authorList>
            <person name="Tian Z."/>
        </authorList>
    </citation>
    <scope>NUCLEOTIDE SEQUENCE [LARGE SCALE GENOMIC DNA]</scope>
    <source>
        <strain evidence="6 7">Z294</strain>
    </source>
</reference>
<keyword evidence="3" id="KW-0378">Hydrolase</keyword>
<dbReference type="SMART" id="SM00228">
    <property type="entry name" value="PDZ"/>
    <property type="match status" value="1"/>
</dbReference>
<dbReference type="Proteomes" id="UP000313948">
    <property type="component" value="Chromosome"/>
</dbReference>
<sequence>MSDIERDESIRPHLPADDERVTREQAEVDAVLLGRKGTTPEAATTPTTEQPMPAPHPAHRVPFAGEQTAAATPAPRVLPHGRRRGWAALGATAATAALLASLGTAAVTGALADDETVGTTTATTSQVIPASSTSTTPDWQAVTSAVGPSVVAIDVAGAEGAGQGSGVVIDTEGHVLTNSHVVDGAQEMSVTLADGRIYQAELVGQDETTDLAVVQIVDPPADLSPATLGTSSDLAVGQAVLAMGNPLGLDSTATTGIISALDRPVVTQSRTESVVTNAIQVDAAVNPGNSGGPLFDAQGRVIGINSSIATLSNGGGQAGSIGLGFAIPVDQAATVAEQLIENGEAEHAFLGVGLADTDVEVDGVTRDGAGIGSVEQGSPAADAGLERGDVVTAIDGRPVDSAASLTGYVRQYTSGESATLTVVRDGKAQDVQVTLATRA</sequence>
<proteinExistence type="inferred from homology"/>
<evidence type="ECO:0000256" key="1">
    <source>
        <dbReference type="ARBA" id="ARBA00010541"/>
    </source>
</evidence>
<dbReference type="EMBL" id="CP040899">
    <property type="protein sequence ID" value="QDB80292.1"/>
    <property type="molecule type" value="Genomic_DNA"/>
</dbReference>
<evidence type="ECO:0000256" key="2">
    <source>
        <dbReference type="ARBA" id="ARBA00022670"/>
    </source>
</evidence>
<dbReference type="InterPro" id="IPR036034">
    <property type="entry name" value="PDZ_sf"/>
</dbReference>
<accession>A0ABX5VP71</accession>
<dbReference type="InterPro" id="IPR001940">
    <property type="entry name" value="Peptidase_S1C"/>
</dbReference>
<dbReference type="Gene3D" id="2.30.42.10">
    <property type="match status" value="1"/>
</dbReference>
<feature type="domain" description="PDZ" evidence="5">
    <location>
        <begin position="334"/>
        <end position="426"/>
    </location>
</feature>
<dbReference type="Pfam" id="PF13180">
    <property type="entry name" value="PDZ_2"/>
    <property type="match status" value="1"/>
</dbReference>